<dbReference type="EMBL" id="JAAFYZ010000008">
    <property type="protein sequence ID" value="MBS2545966.1"/>
    <property type="molecule type" value="Genomic_DNA"/>
</dbReference>
<dbReference type="InterPro" id="IPR022081">
    <property type="entry name" value="DUF3631"/>
</dbReference>
<accession>A0ABS5KK70</accession>
<name>A0ABS5KK70_9ACTN</name>
<reference evidence="2 3" key="1">
    <citation type="submission" date="2020-02" db="EMBL/GenBank/DDBJ databases">
        <title>Acidophilic actinobacteria isolated from forest soil.</title>
        <authorList>
            <person name="Golinska P."/>
        </authorList>
    </citation>
    <scope>NUCLEOTIDE SEQUENCE [LARGE SCALE GENOMIC DNA]</scope>
    <source>
        <strain evidence="2 3">NL8</strain>
    </source>
</reference>
<dbReference type="Proteomes" id="UP000730482">
    <property type="component" value="Unassembled WGS sequence"/>
</dbReference>
<proteinExistence type="predicted"/>
<keyword evidence="3" id="KW-1185">Reference proteome</keyword>
<protein>
    <submittedName>
        <fullName evidence="2">DUF3631 domain-containing protein</fullName>
    </submittedName>
</protein>
<evidence type="ECO:0000259" key="1">
    <source>
        <dbReference type="Pfam" id="PF12307"/>
    </source>
</evidence>
<organism evidence="2 3">
    <name type="scientific">Catenulispora pinistramenti</name>
    <dbReference type="NCBI Taxonomy" id="2705254"/>
    <lineage>
        <taxon>Bacteria</taxon>
        <taxon>Bacillati</taxon>
        <taxon>Actinomycetota</taxon>
        <taxon>Actinomycetes</taxon>
        <taxon>Catenulisporales</taxon>
        <taxon>Catenulisporaceae</taxon>
        <taxon>Catenulispora</taxon>
    </lineage>
</organism>
<gene>
    <name evidence="2" type="ORF">KGQ19_03705</name>
</gene>
<feature type="domain" description="DUF3631" evidence="1">
    <location>
        <begin position="187"/>
        <end position="398"/>
    </location>
</feature>
<evidence type="ECO:0000313" key="2">
    <source>
        <dbReference type="EMBL" id="MBS2545966.1"/>
    </source>
</evidence>
<dbReference type="Pfam" id="PF12307">
    <property type="entry name" value="DUF3631"/>
    <property type="match status" value="1"/>
</dbReference>
<comment type="caution">
    <text evidence="2">The sequence shown here is derived from an EMBL/GenBank/DDBJ whole genome shotgun (WGS) entry which is preliminary data.</text>
</comment>
<evidence type="ECO:0000313" key="3">
    <source>
        <dbReference type="Proteomes" id="UP000730482"/>
    </source>
</evidence>
<dbReference type="RefSeq" id="WP_212007623.1">
    <property type="nucleotide sequence ID" value="NZ_JAAFYZ010000008.1"/>
</dbReference>
<sequence length="402" mass="44343">MSDVLTVPTGTDVNDLSAVLDAVEGFMARFIAWPDGQDGHCASMAALWVAHTYTAEAFGRTPRLLVTAETFGAGKTRVLEVLRSLCSGAVLSASITPSVLFSLIEKRQTDGAPPPTFLLDEVDRWLDEDLTGLLNVGYRTGQSVFRVDTSKGRKVIEFPTFAPVAVGGLSMGRMPQDFRSRCIKLAMRRKPPEVSIERFDARRQEEAKALGVLLAGLMAAEADVWGLLEPSLMPDGLSDREYEIWSPLVVIGEAASDVWGRRAREACAHFTSGVKARVDLDADQRLFPDMRDVFHDLMAARGPDGGMVSDLIGSSVLPLVDEEHIASEVLVAALKARDDMPWGDWSWFTVHKLNRMLKPYEISSGVYRYRQDPGLPVKGGTQRRGYAWADLAREWDKYPPEA</sequence>